<name>A0A4R1I1D8_ANCAQ</name>
<dbReference type="OrthoDB" id="8469538at2"/>
<comment type="caution">
    <text evidence="1">The sequence shown here is derived from an EMBL/GenBank/DDBJ whole genome shotgun (WGS) entry which is preliminary data.</text>
</comment>
<accession>A0A4R1I1D8</accession>
<sequence>MDQSLKTPLAREIVLNIDPPRVLDTLLSAIEFLNSTRDANGPEIDALIDEIMTAAVSEDPAQIEAVTTRIESVLRRIEGLN</sequence>
<dbReference type="AlphaFoldDB" id="A0A4R1I1D8"/>
<organism evidence="1 2">
    <name type="scientific">Ancylobacter aquaticus</name>
    <dbReference type="NCBI Taxonomy" id="100"/>
    <lineage>
        <taxon>Bacteria</taxon>
        <taxon>Pseudomonadati</taxon>
        <taxon>Pseudomonadota</taxon>
        <taxon>Alphaproteobacteria</taxon>
        <taxon>Hyphomicrobiales</taxon>
        <taxon>Xanthobacteraceae</taxon>
        <taxon>Ancylobacter</taxon>
    </lineage>
</organism>
<proteinExistence type="predicted"/>
<dbReference type="EMBL" id="SMFY01000002">
    <property type="protein sequence ID" value="TCK28984.1"/>
    <property type="molecule type" value="Genomic_DNA"/>
</dbReference>
<protein>
    <submittedName>
        <fullName evidence="1">Uncharacterized protein</fullName>
    </submittedName>
</protein>
<reference evidence="1 2" key="1">
    <citation type="submission" date="2019-03" db="EMBL/GenBank/DDBJ databases">
        <title>Genomic Encyclopedia of Type Strains, Phase IV (KMG-IV): sequencing the most valuable type-strain genomes for metagenomic binning, comparative biology and taxonomic classification.</title>
        <authorList>
            <person name="Goeker M."/>
        </authorList>
    </citation>
    <scope>NUCLEOTIDE SEQUENCE [LARGE SCALE GENOMIC DNA]</scope>
    <source>
        <strain evidence="1 2">DSM 101</strain>
    </source>
</reference>
<evidence type="ECO:0000313" key="1">
    <source>
        <dbReference type="EMBL" id="TCK28984.1"/>
    </source>
</evidence>
<dbReference type="RefSeq" id="WP_131836077.1">
    <property type="nucleotide sequence ID" value="NZ_SMFY01000002.1"/>
</dbReference>
<keyword evidence="2" id="KW-1185">Reference proteome</keyword>
<evidence type="ECO:0000313" key="2">
    <source>
        <dbReference type="Proteomes" id="UP000295030"/>
    </source>
</evidence>
<gene>
    <name evidence="1" type="ORF">EV667_3001</name>
</gene>
<dbReference type="Proteomes" id="UP000295030">
    <property type="component" value="Unassembled WGS sequence"/>
</dbReference>